<keyword evidence="1" id="KW-0472">Membrane</keyword>
<keyword evidence="1" id="KW-1133">Transmembrane helix</keyword>
<evidence type="ECO:0000256" key="1">
    <source>
        <dbReference type="SAM" id="Phobius"/>
    </source>
</evidence>
<dbReference type="AlphaFoldDB" id="A0A0P6X3N3"/>
<keyword evidence="3" id="KW-1185">Reference proteome</keyword>
<feature type="transmembrane region" description="Helical" evidence="1">
    <location>
        <begin position="38"/>
        <end position="65"/>
    </location>
</feature>
<proteinExistence type="predicted"/>
<dbReference type="Proteomes" id="UP000050514">
    <property type="component" value="Unassembled WGS sequence"/>
</dbReference>
<dbReference type="STRING" id="360411.AC812_07815"/>
<evidence type="ECO:0000313" key="2">
    <source>
        <dbReference type="EMBL" id="KPL75872.1"/>
    </source>
</evidence>
<dbReference type="OrthoDB" id="165690at2"/>
<reference evidence="2 3" key="1">
    <citation type="submission" date="2015-07" db="EMBL/GenBank/DDBJ databases">
        <title>Draft genome of Bellilinea caldifistulae DSM 17877.</title>
        <authorList>
            <person name="Hemp J."/>
            <person name="Ward L.M."/>
            <person name="Pace L.A."/>
            <person name="Fischer W.W."/>
        </authorList>
    </citation>
    <scope>NUCLEOTIDE SEQUENCE [LARGE SCALE GENOMIC DNA]</scope>
    <source>
        <strain evidence="2 3">GOMI-1</strain>
    </source>
</reference>
<keyword evidence="1" id="KW-0812">Transmembrane</keyword>
<feature type="transmembrane region" description="Helical" evidence="1">
    <location>
        <begin position="6"/>
        <end position="26"/>
    </location>
</feature>
<name>A0A0P6X3N3_9CHLR</name>
<protein>
    <submittedName>
        <fullName evidence="2">Uncharacterized protein</fullName>
    </submittedName>
</protein>
<comment type="caution">
    <text evidence="2">The sequence shown here is derived from an EMBL/GenBank/DDBJ whole genome shotgun (WGS) entry which is preliminary data.</text>
</comment>
<evidence type="ECO:0000313" key="3">
    <source>
        <dbReference type="Proteomes" id="UP000050514"/>
    </source>
</evidence>
<accession>A0A0P6X3N3</accession>
<feature type="transmembrane region" description="Helical" evidence="1">
    <location>
        <begin position="152"/>
        <end position="183"/>
    </location>
</feature>
<feature type="transmembrane region" description="Helical" evidence="1">
    <location>
        <begin position="114"/>
        <end position="132"/>
    </location>
</feature>
<organism evidence="2 3">
    <name type="scientific">Bellilinea caldifistulae</name>
    <dbReference type="NCBI Taxonomy" id="360411"/>
    <lineage>
        <taxon>Bacteria</taxon>
        <taxon>Bacillati</taxon>
        <taxon>Chloroflexota</taxon>
        <taxon>Anaerolineae</taxon>
        <taxon>Anaerolineales</taxon>
        <taxon>Anaerolineaceae</taxon>
        <taxon>Bellilinea</taxon>
    </lineage>
</organism>
<dbReference type="RefSeq" id="WP_061918214.1">
    <property type="nucleotide sequence ID" value="NZ_DF967971.1"/>
</dbReference>
<gene>
    <name evidence="2" type="ORF">AC812_07815</name>
</gene>
<sequence>MNIQTIPLLFLIVSSFILILFLGWRYALLGLALQYIGVFWLIAQTLPVGLAAVKLIVGWMAGAILASSQVSLGEELPVSDLSGRIFRGFVMIFGVIVAFSILPAAETWIPVERSLLTGGLILLISGLVQLGLTGNPFRLSLGLLTFLAGFEMIYAGLVSSVLVVGLLGLINLGIGLAGSYFILSATLEETG</sequence>
<feature type="transmembrane region" description="Helical" evidence="1">
    <location>
        <begin position="85"/>
        <end position="102"/>
    </location>
</feature>
<dbReference type="EMBL" id="LGHJ01000013">
    <property type="protein sequence ID" value="KPL75872.1"/>
    <property type="molecule type" value="Genomic_DNA"/>
</dbReference>